<dbReference type="AlphaFoldDB" id="A0A4Y9Y6K9"/>
<accession>A0A4Y9Y6K9</accession>
<dbReference type="EMBL" id="SEOQ01000732">
    <property type="protein sequence ID" value="TFY57690.1"/>
    <property type="molecule type" value="Genomic_DNA"/>
</dbReference>
<organism evidence="1 2">
    <name type="scientific">Dentipellis fragilis</name>
    <dbReference type="NCBI Taxonomy" id="205917"/>
    <lineage>
        <taxon>Eukaryota</taxon>
        <taxon>Fungi</taxon>
        <taxon>Dikarya</taxon>
        <taxon>Basidiomycota</taxon>
        <taxon>Agaricomycotina</taxon>
        <taxon>Agaricomycetes</taxon>
        <taxon>Russulales</taxon>
        <taxon>Hericiaceae</taxon>
        <taxon>Dentipellis</taxon>
    </lineage>
</organism>
<evidence type="ECO:0000313" key="2">
    <source>
        <dbReference type="Proteomes" id="UP000298327"/>
    </source>
</evidence>
<keyword evidence="2" id="KW-1185">Reference proteome</keyword>
<protein>
    <recommendedName>
        <fullName evidence="3">F-box domain-containing protein</fullName>
    </recommendedName>
</protein>
<dbReference type="Proteomes" id="UP000298327">
    <property type="component" value="Unassembled WGS sequence"/>
</dbReference>
<evidence type="ECO:0008006" key="3">
    <source>
        <dbReference type="Google" id="ProtNLM"/>
    </source>
</evidence>
<name>A0A4Y9Y6K9_9AGAM</name>
<dbReference type="OrthoDB" id="3232644at2759"/>
<proteinExistence type="predicted"/>
<reference evidence="1 2" key="1">
    <citation type="submission" date="2019-02" db="EMBL/GenBank/DDBJ databases">
        <title>Genome sequencing of the rare red list fungi Dentipellis fragilis.</title>
        <authorList>
            <person name="Buettner E."/>
            <person name="Kellner H."/>
        </authorList>
    </citation>
    <scope>NUCLEOTIDE SEQUENCE [LARGE SCALE GENOMIC DNA]</scope>
    <source>
        <strain evidence="1 2">DSM 105465</strain>
    </source>
</reference>
<sequence>MPKAPPEIWFTIFEHATFVPHAFDVNSGDPFDIAGAPLPHDGTIQKNLIASLSTKRSLVLVCKSWHELAMPLLYQAVAAGSNSSLQSLRNTLARFASADPSIRRPRVHRLDLFRWSPFVLSSKQASANLISIFPYLYDLKIICSHSFPAELADLSSYSSTSKLWSLTVGTLYESAACIHHSSRGTTALRS</sequence>
<evidence type="ECO:0000313" key="1">
    <source>
        <dbReference type="EMBL" id="TFY57690.1"/>
    </source>
</evidence>
<comment type="caution">
    <text evidence="1">The sequence shown here is derived from an EMBL/GenBank/DDBJ whole genome shotgun (WGS) entry which is preliminary data.</text>
</comment>
<gene>
    <name evidence="1" type="ORF">EVG20_g8440</name>
</gene>